<proteinExistence type="predicted"/>
<dbReference type="EMBL" id="CAJMWS010000621">
    <property type="protein sequence ID" value="CAE6455484.1"/>
    <property type="molecule type" value="Genomic_DNA"/>
</dbReference>
<evidence type="ECO:0000259" key="1">
    <source>
        <dbReference type="Pfam" id="PF00501"/>
    </source>
</evidence>
<dbReference type="AlphaFoldDB" id="A0A8H3BFD4"/>
<accession>A0A8H3BFD4</accession>
<dbReference type="Proteomes" id="UP000663846">
    <property type="component" value="Unassembled WGS sequence"/>
</dbReference>
<feature type="domain" description="AMP-dependent synthetase/ligase" evidence="1">
    <location>
        <begin position="97"/>
        <end position="374"/>
    </location>
</feature>
<comment type="caution">
    <text evidence="2">The sequence shown here is derived from an EMBL/GenBank/DDBJ whole genome shotgun (WGS) entry which is preliminary data.</text>
</comment>
<organism evidence="2 3">
    <name type="scientific">Rhizoctonia solani</name>
    <dbReference type="NCBI Taxonomy" id="456999"/>
    <lineage>
        <taxon>Eukaryota</taxon>
        <taxon>Fungi</taxon>
        <taxon>Dikarya</taxon>
        <taxon>Basidiomycota</taxon>
        <taxon>Agaricomycotina</taxon>
        <taxon>Agaricomycetes</taxon>
        <taxon>Cantharellales</taxon>
        <taxon>Ceratobasidiaceae</taxon>
        <taxon>Rhizoctonia</taxon>
    </lineage>
</organism>
<dbReference type="Gene3D" id="3.40.50.12780">
    <property type="entry name" value="N-terminal domain of ligase-like"/>
    <property type="match status" value="1"/>
</dbReference>
<dbReference type="SUPFAM" id="SSF56801">
    <property type="entry name" value="Acetyl-CoA synthetase-like"/>
    <property type="match status" value="1"/>
</dbReference>
<evidence type="ECO:0000313" key="3">
    <source>
        <dbReference type="Proteomes" id="UP000663846"/>
    </source>
</evidence>
<name>A0A8H3BFD4_9AGAM</name>
<sequence length="641" mass="70405">MSPEPIVSFHGVYSGPSDTDPLTDDELALLLAIPRAAESTPNSTLFRLPLGPKPSMGFVDATCAEVRSIVSRLAETWKSRLSDLLPKPDDPVCGWSVGPGTTICIMVEPSFHGIFHLLAFWAIGCTVQFVSVSDPSLAIGQLNQCDCKIMLCSGFDKEWMESRKKEFKGAIVELPEEEQAHRLAQTEKHGHAGAPPAWPIPQRPTPALILQSSGTTGDPKILRLSLYYYTIGLGYNCQGYLGLARLDRTPKSPYTHPRLIPIPFYWSSFFLSFLVHLKTATPVAFAHFTNFLQFKPSIFIDWATTLDVGAITCSSGLVRLIPVANLEAHAEFFQSLFSFAFTGSSLDRASSSVFERLGIFITNIYGSSEFGRILNSSKAPYTHLRPWGDTPAPLVRPISDYDSEGSRYVELWIACKTSLRLAHHLAHGGVPVKLEPFPGDGPHKGEPAINLEDIFQELTINSESASGPETVYIHVGRHSDQLRLSGSGYGNIDAALYEATFTSDISARMSRRGGCPWTIDAVQLFGNNMPCTALVIQLDLDYAGLAGPCGTNSSQAPPIDELYESVEETNRIIGLTRSQRVHTGKRMLLISSTGTFLHGEGAERFSGSCPSLSMTHKRTPKRWENVCKFKSWLDGLDFNEP</sequence>
<protein>
    <recommendedName>
        <fullName evidence="1">AMP-dependent synthetase/ligase domain-containing protein</fullName>
    </recommendedName>
</protein>
<dbReference type="InterPro" id="IPR042099">
    <property type="entry name" value="ANL_N_sf"/>
</dbReference>
<dbReference type="InterPro" id="IPR020845">
    <property type="entry name" value="AMP-binding_CS"/>
</dbReference>
<dbReference type="InterPro" id="IPR000873">
    <property type="entry name" value="AMP-dep_synth/lig_dom"/>
</dbReference>
<dbReference type="Pfam" id="PF00501">
    <property type="entry name" value="AMP-binding"/>
    <property type="match status" value="1"/>
</dbReference>
<evidence type="ECO:0000313" key="2">
    <source>
        <dbReference type="EMBL" id="CAE6455484.1"/>
    </source>
</evidence>
<dbReference type="PROSITE" id="PS00455">
    <property type="entry name" value="AMP_BINDING"/>
    <property type="match status" value="1"/>
</dbReference>
<gene>
    <name evidence="2" type="ORF">RDB_LOCUS151718</name>
</gene>
<reference evidence="2" key="1">
    <citation type="submission" date="2021-01" db="EMBL/GenBank/DDBJ databases">
        <authorList>
            <person name="Kaushik A."/>
        </authorList>
    </citation>
    <scope>NUCLEOTIDE SEQUENCE</scope>
    <source>
        <strain evidence="2">AG1-1C</strain>
    </source>
</reference>